<protein>
    <submittedName>
        <fullName evidence="1">Uncharacterized protein</fullName>
    </submittedName>
</protein>
<sequence length="74" mass="8661">MKGALPRLMGELIRNWVEEFSPVVEVSLSLPDGYGSEHNWTKKSILWEVEYWSMHLTRHNLDIMHIGKNVLDII</sequence>
<evidence type="ECO:0000313" key="1">
    <source>
        <dbReference type="EMBL" id="KAL0329205.1"/>
    </source>
</evidence>
<reference evidence="1" key="1">
    <citation type="submission" date="2020-06" db="EMBL/GenBank/DDBJ databases">
        <authorList>
            <person name="Li T."/>
            <person name="Hu X."/>
            <person name="Zhang T."/>
            <person name="Song X."/>
            <person name="Zhang H."/>
            <person name="Dai N."/>
            <person name="Sheng W."/>
            <person name="Hou X."/>
            <person name="Wei L."/>
        </authorList>
    </citation>
    <scope>NUCLEOTIDE SEQUENCE</scope>
    <source>
        <strain evidence="1">G02</strain>
        <tissue evidence="1">Leaf</tissue>
    </source>
</reference>
<comment type="caution">
    <text evidence="1">The sequence shown here is derived from an EMBL/GenBank/DDBJ whole genome shotgun (WGS) entry which is preliminary data.</text>
</comment>
<accession>A0AAW2MCH3</accession>
<dbReference type="AlphaFoldDB" id="A0AAW2MCH3"/>
<reference evidence="1" key="2">
    <citation type="journal article" date="2024" name="Plant">
        <title>Genomic evolution and insights into agronomic trait innovations of Sesamum species.</title>
        <authorList>
            <person name="Miao H."/>
            <person name="Wang L."/>
            <person name="Qu L."/>
            <person name="Liu H."/>
            <person name="Sun Y."/>
            <person name="Le M."/>
            <person name="Wang Q."/>
            <person name="Wei S."/>
            <person name="Zheng Y."/>
            <person name="Lin W."/>
            <person name="Duan Y."/>
            <person name="Cao H."/>
            <person name="Xiong S."/>
            <person name="Wang X."/>
            <person name="Wei L."/>
            <person name="Li C."/>
            <person name="Ma Q."/>
            <person name="Ju M."/>
            <person name="Zhao R."/>
            <person name="Li G."/>
            <person name="Mu C."/>
            <person name="Tian Q."/>
            <person name="Mei H."/>
            <person name="Zhang T."/>
            <person name="Gao T."/>
            <person name="Zhang H."/>
        </authorList>
    </citation>
    <scope>NUCLEOTIDE SEQUENCE</scope>
    <source>
        <strain evidence="1">G02</strain>
    </source>
</reference>
<proteinExistence type="predicted"/>
<dbReference type="EMBL" id="JACGWJ010000022">
    <property type="protein sequence ID" value="KAL0329205.1"/>
    <property type="molecule type" value="Genomic_DNA"/>
</dbReference>
<name>A0AAW2MCH3_SESRA</name>
<gene>
    <name evidence="1" type="ORF">Sradi_4907200</name>
</gene>
<organism evidence="1">
    <name type="scientific">Sesamum radiatum</name>
    <name type="common">Black benniseed</name>
    <dbReference type="NCBI Taxonomy" id="300843"/>
    <lineage>
        <taxon>Eukaryota</taxon>
        <taxon>Viridiplantae</taxon>
        <taxon>Streptophyta</taxon>
        <taxon>Embryophyta</taxon>
        <taxon>Tracheophyta</taxon>
        <taxon>Spermatophyta</taxon>
        <taxon>Magnoliopsida</taxon>
        <taxon>eudicotyledons</taxon>
        <taxon>Gunneridae</taxon>
        <taxon>Pentapetalae</taxon>
        <taxon>asterids</taxon>
        <taxon>lamiids</taxon>
        <taxon>Lamiales</taxon>
        <taxon>Pedaliaceae</taxon>
        <taxon>Sesamum</taxon>
    </lineage>
</organism>